<dbReference type="SUPFAM" id="SSF56219">
    <property type="entry name" value="DNase I-like"/>
    <property type="match status" value="1"/>
</dbReference>
<accession>A0A3A9ZBQ3</accession>
<dbReference type="Proteomes" id="UP000272474">
    <property type="component" value="Unassembled WGS sequence"/>
</dbReference>
<evidence type="ECO:0000313" key="2">
    <source>
        <dbReference type="EMBL" id="RKN45625.1"/>
    </source>
</evidence>
<feature type="domain" description="Endonuclease/exonuclease/phosphatase" evidence="1">
    <location>
        <begin position="3"/>
        <end position="232"/>
    </location>
</feature>
<dbReference type="GO" id="GO:0006506">
    <property type="term" value="P:GPI anchor biosynthetic process"/>
    <property type="evidence" value="ECO:0007669"/>
    <property type="project" value="TreeGrafter"/>
</dbReference>
<dbReference type="GO" id="GO:0016020">
    <property type="term" value="C:membrane"/>
    <property type="evidence" value="ECO:0007669"/>
    <property type="project" value="GOC"/>
</dbReference>
<protein>
    <recommendedName>
        <fullName evidence="1">Endonuclease/exonuclease/phosphatase domain-containing protein</fullName>
    </recommendedName>
</protein>
<dbReference type="Gene3D" id="3.60.10.10">
    <property type="entry name" value="Endonuclease/exonuclease/phosphatase"/>
    <property type="match status" value="1"/>
</dbReference>
<name>A0A3A9ZBQ3_9ACTN</name>
<reference evidence="2 3" key="1">
    <citation type="journal article" date="2014" name="Int. J. Syst. Evol. Microbiol.">
        <title>Streptomyces hoynatensis sp. nov., isolated from deep marine sediment.</title>
        <authorList>
            <person name="Veyisoglu A."/>
            <person name="Sahin N."/>
        </authorList>
    </citation>
    <scope>NUCLEOTIDE SEQUENCE [LARGE SCALE GENOMIC DNA]</scope>
    <source>
        <strain evidence="2 3">KCTC 29097</strain>
    </source>
</reference>
<gene>
    <name evidence="2" type="ORF">D7294_03900</name>
</gene>
<evidence type="ECO:0000313" key="3">
    <source>
        <dbReference type="Proteomes" id="UP000272474"/>
    </source>
</evidence>
<dbReference type="GO" id="GO:0003824">
    <property type="term" value="F:catalytic activity"/>
    <property type="evidence" value="ECO:0007669"/>
    <property type="project" value="InterPro"/>
</dbReference>
<dbReference type="InterPro" id="IPR051916">
    <property type="entry name" value="GPI-anchor_lipid_remodeler"/>
</dbReference>
<evidence type="ECO:0000259" key="1">
    <source>
        <dbReference type="Pfam" id="PF03372"/>
    </source>
</evidence>
<dbReference type="InterPro" id="IPR036691">
    <property type="entry name" value="Endo/exonu/phosph_ase_sf"/>
</dbReference>
<dbReference type="EMBL" id="RBAL01000002">
    <property type="protein sequence ID" value="RKN45625.1"/>
    <property type="molecule type" value="Genomic_DNA"/>
</dbReference>
<sequence length="346" mass="36208">MDWNVQGGQGADGVTDFGRVVEAIRQESPDLVTLQELHDNSAVGGENQWQVLLDELPGYYAHFARSDENALGGSAGNLILSRYPILERLTYLLPQYPQDTTAVRRSLGGVRLSVGGADLRVYTTHLSPGLGTEATERRARQARAVIDKLPASLMTTPMLLTGDLNVRPDDAIRPWFAAAGWLDAWTQVNANTGEEALTHPGDGEDARIDYVYATPAFDVSAAHTVPTTASDHLPVVAELTVHATPVAAAGAALTATELAGAAHVTAYADGGLRLRVCDNRADGWGVRAYVSAAAGGPALLTAADAAYADRCGSAAAPAGTADSAVVRVCSYQGGVEKDCRQATATA</sequence>
<proteinExistence type="predicted"/>
<keyword evidence="3" id="KW-1185">Reference proteome</keyword>
<comment type="caution">
    <text evidence="2">The sequence shown here is derived from an EMBL/GenBank/DDBJ whole genome shotgun (WGS) entry which is preliminary data.</text>
</comment>
<dbReference type="AlphaFoldDB" id="A0A3A9ZBQ3"/>
<dbReference type="PANTHER" id="PTHR14859">
    <property type="entry name" value="CALCOFLUOR WHITE HYPERSENSITIVE PROTEIN PRECURSOR"/>
    <property type="match status" value="1"/>
</dbReference>
<dbReference type="InterPro" id="IPR005135">
    <property type="entry name" value="Endo/exonuclease/phosphatase"/>
</dbReference>
<dbReference type="PANTHER" id="PTHR14859:SF1">
    <property type="entry name" value="PGAP2-INTERACTING PROTEIN"/>
    <property type="match status" value="1"/>
</dbReference>
<organism evidence="2 3">
    <name type="scientific">Streptomyces hoynatensis</name>
    <dbReference type="NCBI Taxonomy" id="1141874"/>
    <lineage>
        <taxon>Bacteria</taxon>
        <taxon>Bacillati</taxon>
        <taxon>Actinomycetota</taxon>
        <taxon>Actinomycetes</taxon>
        <taxon>Kitasatosporales</taxon>
        <taxon>Streptomycetaceae</taxon>
        <taxon>Streptomyces</taxon>
    </lineage>
</organism>
<dbReference type="Pfam" id="PF03372">
    <property type="entry name" value="Exo_endo_phos"/>
    <property type="match status" value="1"/>
</dbReference>